<dbReference type="STRING" id="33936.AZI98_05205"/>
<dbReference type="EMBL" id="LWBR01000013">
    <property type="protein sequence ID" value="KZN96966.1"/>
    <property type="molecule type" value="Genomic_DNA"/>
</dbReference>
<keyword evidence="2" id="KW-0067">ATP-binding</keyword>
<dbReference type="Pfam" id="PF25601">
    <property type="entry name" value="AAA_lid_14"/>
    <property type="match status" value="1"/>
</dbReference>
<dbReference type="FunFam" id="3.40.50.300:FF:000006">
    <property type="entry name" value="DNA-binding transcriptional regulator NtrC"/>
    <property type="match status" value="1"/>
</dbReference>
<evidence type="ECO:0000256" key="4">
    <source>
        <dbReference type="ARBA" id="ARBA00023125"/>
    </source>
</evidence>
<organism evidence="7 8">
    <name type="scientific">Aeribacillus pallidus</name>
    <dbReference type="NCBI Taxonomy" id="33936"/>
    <lineage>
        <taxon>Bacteria</taxon>
        <taxon>Bacillati</taxon>
        <taxon>Bacillota</taxon>
        <taxon>Bacilli</taxon>
        <taxon>Bacillales</taxon>
        <taxon>Bacillaceae</taxon>
        <taxon>Aeribacillus</taxon>
    </lineage>
</organism>
<dbReference type="InterPro" id="IPR003593">
    <property type="entry name" value="AAA+_ATPase"/>
</dbReference>
<dbReference type="Gene3D" id="3.40.50.300">
    <property type="entry name" value="P-loop containing nucleotide triphosphate hydrolases"/>
    <property type="match status" value="1"/>
</dbReference>
<dbReference type="PRINTS" id="PR01590">
    <property type="entry name" value="HTHFIS"/>
</dbReference>
<dbReference type="GO" id="GO:0043565">
    <property type="term" value="F:sequence-specific DNA binding"/>
    <property type="evidence" value="ECO:0007669"/>
    <property type="project" value="InterPro"/>
</dbReference>
<dbReference type="SUPFAM" id="SSF52540">
    <property type="entry name" value="P-loop containing nucleoside triphosphate hydrolases"/>
    <property type="match status" value="1"/>
</dbReference>
<dbReference type="InterPro" id="IPR003018">
    <property type="entry name" value="GAF"/>
</dbReference>
<dbReference type="InterPro" id="IPR027417">
    <property type="entry name" value="P-loop_NTPase"/>
</dbReference>
<dbReference type="RefSeq" id="WP_063387223.1">
    <property type="nucleotide sequence ID" value="NZ_LWBR01000013.1"/>
</dbReference>
<protein>
    <submittedName>
        <fullName evidence="7">Sigma-54-dependent Fis family transcriptional regulator</fullName>
    </submittedName>
</protein>
<evidence type="ECO:0000313" key="7">
    <source>
        <dbReference type="EMBL" id="KZN96966.1"/>
    </source>
</evidence>
<dbReference type="Pfam" id="PF01590">
    <property type="entry name" value="GAF"/>
    <property type="match status" value="1"/>
</dbReference>
<dbReference type="PROSITE" id="PS50045">
    <property type="entry name" value="SIGMA54_INTERACT_4"/>
    <property type="match status" value="1"/>
</dbReference>
<name>A0A165YDN1_9BACI</name>
<dbReference type="Gene3D" id="3.30.450.40">
    <property type="match status" value="1"/>
</dbReference>
<dbReference type="InterPro" id="IPR025944">
    <property type="entry name" value="Sigma_54_int_dom_CS"/>
</dbReference>
<keyword evidence="4" id="KW-0238">DNA-binding</keyword>
<dbReference type="InterPro" id="IPR009057">
    <property type="entry name" value="Homeodomain-like_sf"/>
</dbReference>
<evidence type="ECO:0000256" key="3">
    <source>
        <dbReference type="ARBA" id="ARBA00023015"/>
    </source>
</evidence>
<gene>
    <name evidence="7" type="ORF">AZI98_05205</name>
</gene>
<keyword evidence="8" id="KW-1185">Reference proteome</keyword>
<dbReference type="InterPro" id="IPR058031">
    <property type="entry name" value="AAA_lid_NorR"/>
</dbReference>
<evidence type="ECO:0000256" key="2">
    <source>
        <dbReference type="ARBA" id="ARBA00022840"/>
    </source>
</evidence>
<evidence type="ECO:0000313" key="8">
    <source>
        <dbReference type="Proteomes" id="UP000076476"/>
    </source>
</evidence>
<dbReference type="InterPro" id="IPR002197">
    <property type="entry name" value="HTH_Fis"/>
</dbReference>
<dbReference type="SUPFAM" id="SSF46689">
    <property type="entry name" value="Homeodomain-like"/>
    <property type="match status" value="1"/>
</dbReference>
<dbReference type="PROSITE" id="PS00676">
    <property type="entry name" value="SIGMA54_INTERACT_2"/>
    <property type="match status" value="1"/>
</dbReference>
<dbReference type="PANTHER" id="PTHR32071">
    <property type="entry name" value="TRANSCRIPTIONAL REGULATORY PROTEIN"/>
    <property type="match status" value="1"/>
</dbReference>
<dbReference type="GO" id="GO:0006355">
    <property type="term" value="P:regulation of DNA-templated transcription"/>
    <property type="evidence" value="ECO:0007669"/>
    <property type="project" value="InterPro"/>
</dbReference>
<evidence type="ECO:0000256" key="5">
    <source>
        <dbReference type="ARBA" id="ARBA00023163"/>
    </source>
</evidence>
<dbReference type="Proteomes" id="UP000076476">
    <property type="component" value="Unassembled WGS sequence"/>
</dbReference>
<dbReference type="AlphaFoldDB" id="A0A165YDN1"/>
<comment type="caution">
    <text evidence="7">The sequence shown here is derived from an EMBL/GenBank/DDBJ whole genome shotgun (WGS) entry which is preliminary data.</text>
</comment>
<dbReference type="CDD" id="cd00009">
    <property type="entry name" value="AAA"/>
    <property type="match status" value="1"/>
</dbReference>
<proteinExistence type="predicted"/>
<evidence type="ECO:0000259" key="6">
    <source>
        <dbReference type="PROSITE" id="PS50045"/>
    </source>
</evidence>
<dbReference type="Pfam" id="PF02954">
    <property type="entry name" value="HTH_8"/>
    <property type="match status" value="1"/>
</dbReference>
<reference evidence="7 8" key="1">
    <citation type="submission" date="2016-04" db="EMBL/GenBank/DDBJ databases">
        <title>Draft genome sequence of Aeribacillus pallidus 8m3 from petroleum reservoir.</title>
        <authorList>
            <person name="Poltaraus A.B."/>
            <person name="Nazina T.N."/>
            <person name="Tourova T.P."/>
            <person name="Malakho S.M."/>
            <person name="Korshunova A.V."/>
            <person name="Sokolova D.S."/>
        </authorList>
    </citation>
    <scope>NUCLEOTIDE SEQUENCE [LARGE SCALE GENOMIC DNA]</scope>
    <source>
        <strain evidence="7 8">8m3</strain>
    </source>
</reference>
<dbReference type="InterPro" id="IPR029016">
    <property type="entry name" value="GAF-like_dom_sf"/>
</dbReference>
<keyword evidence="5" id="KW-0804">Transcription</keyword>
<dbReference type="SMART" id="SM00382">
    <property type="entry name" value="AAA"/>
    <property type="match status" value="1"/>
</dbReference>
<dbReference type="PROSITE" id="PS00688">
    <property type="entry name" value="SIGMA54_INTERACT_3"/>
    <property type="match status" value="1"/>
</dbReference>
<dbReference type="Gene3D" id="1.10.8.60">
    <property type="match status" value="1"/>
</dbReference>
<dbReference type="PANTHER" id="PTHR32071:SF101">
    <property type="entry name" value="ACETOIN DEHYDROGENASE OPERON TRANSCRIPTIONAL ACTIVATOR ACOR"/>
    <property type="match status" value="1"/>
</dbReference>
<keyword evidence="1" id="KW-0547">Nucleotide-binding</keyword>
<dbReference type="OrthoDB" id="9771372at2"/>
<evidence type="ECO:0000256" key="1">
    <source>
        <dbReference type="ARBA" id="ARBA00022741"/>
    </source>
</evidence>
<dbReference type="InterPro" id="IPR025943">
    <property type="entry name" value="Sigma_54_int_dom_ATP-bd_2"/>
</dbReference>
<dbReference type="Gene3D" id="1.10.10.60">
    <property type="entry name" value="Homeodomain-like"/>
    <property type="match status" value="1"/>
</dbReference>
<accession>A0A165YDN1</accession>
<sequence>MSIVDPLKHEIWRRFVREGVLDHGRMNKRIEESWYICRRQNVDPYDGKGRIVLDSQLLTERRKKNQRLLQIAAPILEHLEKVFQETKSILLLADSNGYVLYMNGHKQAMNKAETIKFIEGVKWTEDEVGTNAIGTTLRIREPITVTGLEHYSLASQQWVCSATPIYDEKKELVGIIDLSYPIDCSQFSNHALATVVAAAYTIEQQFHMRKKDDMLELLKYSSKVKNPHFPSMICDDQGKIVWINHCLRSSFASMMDQPLEEICDKNWRIKTKTPIFSSIYHDLIGYEVTLQKTNHHEAFPFPTTIYHFEGVVGKSLSFQNLLKICEKVAKTESTVCIMGETGTGKELIARSIHQNSVRKNKPFVAVNCGAIPKELIGSELFGYVDGAFTGAKRTGHKGKFVQADGGTIFLDEIGEIPSEMQVALLRVLQEKEVVPIGGEKPVPVDIRVITATHRNLYKLVKEGKLREDLFYRIYVCTLNVPPLRERKEDIPFFIEYYCQKNDWLISFPYDVIQLFSAYHWPGNIRELFNVLERIRVEYGDRIPSISHLKSMLIAWEQEQENSETFHKGNLSYRDQLERERILNMLKKTNGNIGEAAAALNISRSTLYRKLKKYKLS</sequence>
<dbReference type="InterPro" id="IPR002078">
    <property type="entry name" value="Sigma_54_int"/>
</dbReference>
<dbReference type="Pfam" id="PF00158">
    <property type="entry name" value="Sigma54_activat"/>
    <property type="match status" value="1"/>
</dbReference>
<keyword evidence="3" id="KW-0805">Transcription regulation</keyword>
<feature type="domain" description="Sigma-54 factor interaction" evidence="6">
    <location>
        <begin position="311"/>
        <end position="536"/>
    </location>
</feature>
<dbReference type="GO" id="GO:0005524">
    <property type="term" value="F:ATP binding"/>
    <property type="evidence" value="ECO:0007669"/>
    <property type="project" value="UniProtKB-KW"/>
</dbReference>